<sequence>MRNTPDVLLATVMSSEPLRHFYKPQTHNAGYMLDFDRLVVVWQNTGKHVENPDIQCVYWKKRANGLLKEYPRGDGSGEPFEVRVRDGEEFADGIGAGIQFLLVVHPDCNEGRKEDESEIALKAKVALQQCFGVPPDKAEWRCLGFTAQYNNARMLKKLLQEAGPAAMGW</sequence>
<name>A0A0C9W724_9AGAM</name>
<accession>A0A0C9W724</accession>
<organism evidence="1 2">
    <name type="scientific">Hydnomerulius pinastri MD-312</name>
    <dbReference type="NCBI Taxonomy" id="994086"/>
    <lineage>
        <taxon>Eukaryota</taxon>
        <taxon>Fungi</taxon>
        <taxon>Dikarya</taxon>
        <taxon>Basidiomycota</taxon>
        <taxon>Agaricomycotina</taxon>
        <taxon>Agaricomycetes</taxon>
        <taxon>Agaricomycetidae</taxon>
        <taxon>Boletales</taxon>
        <taxon>Boletales incertae sedis</taxon>
        <taxon>Leucogyrophana</taxon>
    </lineage>
</organism>
<protein>
    <submittedName>
        <fullName evidence="1">Uncharacterized protein</fullName>
    </submittedName>
</protein>
<proteinExistence type="predicted"/>
<evidence type="ECO:0000313" key="2">
    <source>
        <dbReference type="Proteomes" id="UP000053820"/>
    </source>
</evidence>
<keyword evidence="2" id="KW-1185">Reference proteome</keyword>
<evidence type="ECO:0000313" key="1">
    <source>
        <dbReference type="EMBL" id="KIJ58616.1"/>
    </source>
</evidence>
<gene>
    <name evidence="1" type="ORF">HYDPIDRAFT_44405</name>
</gene>
<dbReference type="EMBL" id="KN839922">
    <property type="protein sequence ID" value="KIJ58616.1"/>
    <property type="molecule type" value="Genomic_DNA"/>
</dbReference>
<feature type="non-terminal residue" evidence="1">
    <location>
        <position position="1"/>
    </location>
</feature>
<dbReference type="AlphaFoldDB" id="A0A0C9W724"/>
<reference evidence="1 2" key="1">
    <citation type="submission" date="2014-04" db="EMBL/GenBank/DDBJ databases">
        <title>Evolutionary Origins and Diversification of the Mycorrhizal Mutualists.</title>
        <authorList>
            <consortium name="DOE Joint Genome Institute"/>
            <consortium name="Mycorrhizal Genomics Consortium"/>
            <person name="Kohler A."/>
            <person name="Kuo A."/>
            <person name="Nagy L.G."/>
            <person name="Floudas D."/>
            <person name="Copeland A."/>
            <person name="Barry K.W."/>
            <person name="Cichocki N."/>
            <person name="Veneault-Fourrey C."/>
            <person name="LaButti K."/>
            <person name="Lindquist E.A."/>
            <person name="Lipzen A."/>
            <person name="Lundell T."/>
            <person name="Morin E."/>
            <person name="Murat C."/>
            <person name="Riley R."/>
            <person name="Ohm R."/>
            <person name="Sun H."/>
            <person name="Tunlid A."/>
            <person name="Henrissat B."/>
            <person name="Grigoriev I.V."/>
            <person name="Hibbett D.S."/>
            <person name="Martin F."/>
        </authorList>
    </citation>
    <scope>NUCLEOTIDE SEQUENCE [LARGE SCALE GENOMIC DNA]</scope>
    <source>
        <strain evidence="1 2">MD-312</strain>
    </source>
</reference>
<dbReference type="Proteomes" id="UP000053820">
    <property type="component" value="Unassembled WGS sequence"/>
</dbReference>
<dbReference type="HOGENOM" id="CLU_1578731_0_0_1"/>